<proteinExistence type="predicted"/>
<sequence>MTDHVEKYKIRYVTKKTKLLKKGFDG</sequence>
<name>A0A0E9RQM3_ANGAN</name>
<evidence type="ECO:0000313" key="1">
    <source>
        <dbReference type="EMBL" id="JAH30648.1"/>
    </source>
</evidence>
<organism evidence="1">
    <name type="scientific">Anguilla anguilla</name>
    <name type="common">European freshwater eel</name>
    <name type="synonym">Muraena anguilla</name>
    <dbReference type="NCBI Taxonomy" id="7936"/>
    <lineage>
        <taxon>Eukaryota</taxon>
        <taxon>Metazoa</taxon>
        <taxon>Chordata</taxon>
        <taxon>Craniata</taxon>
        <taxon>Vertebrata</taxon>
        <taxon>Euteleostomi</taxon>
        <taxon>Actinopterygii</taxon>
        <taxon>Neopterygii</taxon>
        <taxon>Teleostei</taxon>
        <taxon>Anguilliformes</taxon>
        <taxon>Anguillidae</taxon>
        <taxon>Anguilla</taxon>
    </lineage>
</organism>
<dbReference type="AlphaFoldDB" id="A0A0E9RQM3"/>
<reference evidence="1" key="1">
    <citation type="submission" date="2014-11" db="EMBL/GenBank/DDBJ databases">
        <authorList>
            <person name="Amaro Gonzalez C."/>
        </authorList>
    </citation>
    <scope>NUCLEOTIDE SEQUENCE</scope>
</reference>
<accession>A0A0E9RQM3</accession>
<protein>
    <submittedName>
        <fullName evidence="1">Uncharacterized protein</fullName>
    </submittedName>
</protein>
<reference evidence="1" key="2">
    <citation type="journal article" date="2015" name="Fish Shellfish Immunol.">
        <title>Early steps in the European eel (Anguilla anguilla)-Vibrio vulnificus interaction in the gills: Role of the RtxA13 toxin.</title>
        <authorList>
            <person name="Callol A."/>
            <person name="Pajuelo D."/>
            <person name="Ebbesson L."/>
            <person name="Teles M."/>
            <person name="MacKenzie S."/>
            <person name="Amaro C."/>
        </authorList>
    </citation>
    <scope>NUCLEOTIDE SEQUENCE</scope>
</reference>
<dbReference type="EMBL" id="GBXM01077929">
    <property type="protein sequence ID" value="JAH30648.1"/>
    <property type="molecule type" value="Transcribed_RNA"/>
</dbReference>